<reference evidence="5" key="2">
    <citation type="journal article" date="2022" name="Microb. Genom.">
        <title>A chromosome-scale genome assembly of the tomato pathogen Cladosporium fulvum reveals a compartmentalized genome architecture and the presence of a dispensable chromosome.</title>
        <authorList>
            <person name="Zaccaron A.Z."/>
            <person name="Chen L.H."/>
            <person name="Samaras A."/>
            <person name="Stergiopoulos I."/>
        </authorList>
    </citation>
    <scope>NUCLEOTIDE SEQUENCE</scope>
    <source>
        <strain evidence="5">Race5_Kim</strain>
    </source>
</reference>
<reference evidence="5" key="1">
    <citation type="submission" date="2021-12" db="EMBL/GenBank/DDBJ databases">
        <authorList>
            <person name="Zaccaron A."/>
            <person name="Stergiopoulos I."/>
        </authorList>
    </citation>
    <scope>NUCLEOTIDE SEQUENCE</scope>
    <source>
        <strain evidence="5">Race5_Kim</strain>
    </source>
</reference>
<dbReference type="AlphaFoldDB" id="A0A9Q8P8L5"/>
<dbReference type="InterPro" id="IPR011761">
    <property type="entry name" value="ATP-grasp"/>
</dbReference>
<comment type="similarity">
    <text evidence="1">Belongs to the D-alanine--D-alanine ligase family.</text>
</comment>
<dbReference type="PROSITE" id="PS50975">
    <property type="entry name" value="ATP_GRASP"/>
    <property type="match status" value="1"/>
</dbReference>
<dbReference type="PANTHER" id="PTHR23132:SF23">
    <property type="entry name" value="D-ALANINE--D-ALANINE LIGASE B"/>
    <property type="match status" value="1"/>
</dbReference>
<dbReference type="PANTHER" id="PTHR23132">
    <property type="entry name" value="D-ALANINE--D-ALANINE LIGASE"/>
    <property type="match status" value="1"/>
</dbReference>
<dbReference type="RefSeq" id="XP_047761614.1">
    <property type="nucleotide sequence ID" value="XM_047904709.1"/>
</dbReference>
<dbReference type="GeneID" id="71985439"/>
<accession>A0A9Q8P8L5</accession>
<proteinExistence type="inferred from homology"/>
<keyword evidence="3" id="KW-0067">ATP-binding</keyword>
<evidence type="ECO:0000313" key="5">
    <source>
        <dbReference type="EMBL" id="UJO17248.1"/>
    </source>
</evidence>
<evidence type="ECO:0000256" key="2">
    <source>
        <dbReference type="ARBA" id="ARBA00022598"/>
    </source>
</evidence>
<evidence type="ECO:0000313" key="6">
    <source>
        <dbReference type="Proteomes" id="UP000756132"/>
    </source>
</evidence>
<dbReference type="OrthoDB" id="2013972at2759"/>
<dbReference type="Gene3D" id="3.30.1490.20">
    <property type="entry name" value="ATP-grasp fold, A domain"/>
    <property type="match status" value="1"/>
</dbReference>
<feature type="domain" description="ATP-grasp" evidence="4">
    <location>
        <begin position="119"/>
        <end position="346"/>
    </location>
</feature>
<dbReference type="Proteomes" id="UP000756132">
    <property type="component" value="Chromosome 5"/>
</dbReference>
<evidence type="ECO:0000259" key="4">
    <source>
        <dbReference type="PROSITE" id="PS50975"/>
    </source>
</evidence>
<name>A0A9Q8P8L5_PASFU</name>
<dbReference type="EMBL" id="CP090167">
    <property type="protein sequence ID" value="UJO17248.1"/>
    <property type="molecule type" value="Genomic_DNA"/>
</dbReference>
<dbReference type="InterPro" id="IPR013815">
    <property type="entry name" value="ATP_grasp_subdomain_1"/>
</dbReference>
<protein>
    <recommendedName>
        <fullName evidence="4">ATP-grasp domain-containing protein</fullName>
    </recommendedName>
</protein>
<organism evidence="5 6">
    <name type="scientific">Passalora fulva</name>
    <name type="common">Tomato leaf mold</name>
    <name type="synonym">Cladosporium fulvum</name>
    <dbReference type="NCBI Taxonomy" id="5499"/>
    <lineage>
        <taxon>Eukaryota</taxon>
        <taxon>Fungi</taxon>
        <taxon>Dikarya</taxon>
        <taxon>Ascomycota</taxon>
        <taxon>Pezizomycotina</taxon>
        <taxon>Dothideomycetes</taxon>
        <taxon>Dothideomycetidae</taxon>
        <taxon>Mycosphaerellales</taxon>
        <taxon>Mycosphaerellaceae</taxon>
        <taxon>Fulvia</taxon>
    </lineage>
</organism>
<dbReference type="GO" id="GO:0005524">
    <property type="term" value="F:ATP binding"/>
    <property type="evidence" value="ECO:0007669"/>
    <property type="project" value="UniProtKB-UniRule"/>
</dbReference>
<dbReference type="GO" id="GO:0046872">
    <property type="term" value="F:metal ion binding"/>
    <property type="evidence" value="ECO:0007669"/>
    <property type="project" value="InterPro"/>
</dbReference>
<dbReference type="Pfam" id="PF07478">
    <property type="entry name" value="Dala_Dala_lig_C"/>
    <property type="match status" value="1"/>
</dbReference>
<gene>
    <name evidence="5" type="ORF">CLAFUR5_05561</name>
</gene>
<dbReference type="Gene3D" id="3.30.470.20">
    <property type="entry name" value="ATP-grasp fold, B domain"/>
    <property type="match status" value="1"/>
</dbReference>
<sequence>MSIPLTIALTYDLKSDYDCHAFTKEDLAELDTEEGISAIESALQNCGHKTVRVGNLTLLVAALSKNEHKNWDLVFNMCEGMHGSAREAQVPTLLEAYQIPCTFSDARVLGIIHDKALTKTVLQQHDLPTAAFTVIPANEHFPGWSASEWLSKLRGFRDHQTFPVLFLKPNSEGSSKGVYDFSRVSTPEEANASVKRLRSMSPKTDILVEEWLGGREFTVSLLGGQANAQVLGTMEAVWHASSIGFWSCHLKNETVNGQGYTQPLVRSTDDPLVAQVESVALQAWKLIGCRDAGRVDVRCKGSGADAKPYIIEINALAGLTPNYSQLPETAEHVGMKHHELIETIVESARKRTVAQVQSIA</sequence>
<dbReference type="OMA" id="RWDLVFN"/>
<keyword evidence="3" id="KW-0547">Nucleotide-binding</keyword>
<keyword evidence="6" id="KW-1185">Reference proteome</keyword>
<evidence type="ECO:0000256" key="3">
    <source>
        <dbReference type="PROSITE-ProRule" id="PRU00409"/>
    </source>
</evidence>
<keyword evidence="2" id="KW-0436">Ligase</keyword>
<dbReference type="SUPFAM" id="SSF56059">
    <property type="entry name" value="Glutathione synthetase ATP-binding domain-like"/>
    <property type="match status" value="1"/>
</dbReference>
<dbReference type="KEGG" id="ffu:CLAFUR5_05561"/>
<dbReference type="InterPro" id="IPR011095">
    <property type="entry name" value="Dala_Dala_lig_C"/>
</dbReference>
<evidence type="ECO:0000256" key="1">
    <source>
        <dbReference type="ARBA" id="ARBA00010871"/>
    </source>
</evidence>
<dbReference type="GO" id="GO:0008716">
    <property type="term" value="F:D-alanine-D-alanine ligase activity"/>
    <property type="evidence" value="ECO:0007669"/>
    <property type="project" value="InterPro"/>
</dbReference>